<keyword evidence="5 6" id="KW-0472">Membrane</keyword>
<dbReference type="PATRIC" id="fig|1423730.4.peg.2488"/>
<feature type="transmembrane region" description="Helical" evidence="6">
    <location>
        <begin position="259"/>
        <end position="284"/>
    </location>
</feature>
<keyword evidence="2" id="KW-1003">Cell membrane</keyword>
<dbReference type="STRING" id="1423730.FC75_GL002393"/>
<comment type="caution">
    <text evidence="7">The sequence shown here is derived from an EMBL/GenBank/DDBJ whole genome shotgun (WGS) entry which is preliminary data.</text>
</comment>
<evidence type="ECO:0000256" key="4">
    <source>
        <dbReference type="ARBA" id="ARBA00022989"/>
    </source>
</evidence>
<evidence type="ECO:0000313" key="8">
    <source>
        <dbReference type="Proteomes" id="UP000050865"/>
    </source>
</evidence>
<evidence type="ECO:0000256" key="3">
    <source>
        <dbReference type="ARBA" id="ARBA00022692"/>
    </source>
</evidence>
<proteinExistence type="predicted"/>
<feature type="transmembrane region" description="Helical" evidence="6">
    <location>
        <begin position="290"/>
        <end position="317"/>
    </location>
</feature>
<feature type="transmembrane region" description="Helical" evidence="6">
    <location>
        <begin position="324"/>
        <end position="346"/>
    </location>
</feature>
<accession>A0A0R2F7X9</accession>
<feature type="transmembrane region" description="Helical" evidence="6">
    <location>
        <begin position="66"/>
        <end position="88"/>
    </location>
</feature>
<keyword evidence="4 6" id="KW-1133">Transmembrane helix</keyword>
<feature type="transmembrane region" description="Helical" evidence="6">
    <location>
        <begin position="41"/>
        <end position="60"/>
    </location>
</feature>
<feature type="transmembrane region" description="Helical" evidence="6">
    <location>
        <begin position="196"/>
        <end position="214"/>
    </location>
</feature>
<dbReference type="PANTHER" id="PTHR23513">
    <property type="entry name" value="INTEGRAL MEMBRANE EFFLUX PROTEIN-RELATED"/>
    <property type="match status" value="1"/>
</dbReference>
<evidence type="ECO:0000313" key="7">
    <source>
        <dbReference type="EMBL" id="KRN21228.1"/>
    </source>
</evidence>
<feature type="transmembrane region" description="Helical" evidence="6">
    <location>
        <begin position="125"/>
        <end position="150"/>
    </location>
</feature>
<feature type="transmembrane region" description="Helical" evidence="6">
    <location>
        <begin position="418"/>
        <end position="438"/>
    </location>
</feature>
<name>A0A0R2F7X9_9LACO</name>
<dbReference type="GO" id="GO:0005886">
    <property type="term" value="C:plasma membrane"/>
    <property type="evidence" value="ECO:0007669"/>
    <property type="project" value="UniProtKB-SubCell"/>
</dbReference>
<dbReference type="Gene3D" id="1.20.1250.20">
    <property type="entry name" value="MFS general substrate transporter like domains"/>
    <property type="match status" value="1"/>
</dbReference>
<dbReference type="SUPFAM" id="SSF103473">
    <property type="entry name" value="MFS general substrate transporter"/>
    <property type="match status" value="2"/>
</dbReference>
<dbReference type="AlphaFoldDB" id="A0A0R2F7X9"/>
<sequence>MHILTGTTSSVNYAWAIRKEVIPMKEYLANHQFRALANSDFLSAIGSVLFNLVFLIYAQTLPFKTLALSLVSIINLLPTLFLILNGYWADHTDPRRRFKLVVGLRVVQGLLYVGLAFLIRQPGTLLIFGLLLAINFSSDLIANFTSGLLLHYEKTFIKQDAYASAMGFSSGIRNVISMVFQAFGASLILILHNNFALFGLINAISFMLAGVVLWHDRHAFTQADTNEHAKMVQAPAAPAENVKTGIFRAFALLYEEKPIFAMVFLAMGVNTLGTSMDGLTSVLLANTKALWLGTFGTTVAAVNIVGALSITLAALFMHDGLQRVPLAALTGITMGSLLIFAINMVWWQQPAIMLASMVIASYPIGKINPRLQGMIMGKIDDQHLAATSSVIDTASLVGAPLGTVIFLGIANLSSPQTAWIVFGGCAALMVIAATLCAVKWPDTEAVAA</sequence>
<protein>
    <submittedName>
        <fullName evidence="7">Major facilitator superfamily permease</fullName>
    </submittedName>
</protein>
<gene>
    <name evidence="7" type="ORF">FC75_GL002393</name>
</gene>
<dbReference type="PANTHER" id="PTHR23513:SF6">
    <property type="entry name" value="MAJOR FACILITATOR SUPERFAMILY ASSOCIATED DOMAIN-CONTAINING PROTEIN"/>
    <property type="match status" value="1"/>
</dbReference>
<feature type="transmembrane region" description="Helical" evidence="6">
    <location>
        <begin position="100"/>
        <end position="119"/>
    </location>
</feature>
<dbReference type="InterPro" id="IPR036259">
    <property type="entry name" value="MFS_trans_sf"/>
</dbReference>
<reference evidence="7 8" key="1">
    <citation type="journal article" date="2015" name="Genome Announc.">
        <title>Expanding the biotechnology potential of lactobacilli through comparative genomics of 213 strains and associated genera.</title>
        <authorList>
            <person name="Sun Z."/>
            <person name="Harris H.M."/>
            <person name="McCann A."/>
            <person name="Guo C."/>
            <person name="Argimon S."/>
            <person name="Zhang W."/>
            <person name="Yang X."/>
            <person name="Jeffery I.B."/>
            <person name="Cooney J.C."/>
            <person name="Kagawa T.F."/>
            <person name="Liu W."/>
            <person name="Song Y."/>
            <person name="Salvetti E."/>
            <person name="Wrobel A."/>
            <person name="Rasinkangas P."/>
            <person name="Parkhill J."/>
            <person name="Rea M.C."/>
            <person name="O'Sullivan O."/>
            <person name="Ritari J."/>
            <person name="Douillard F.P."/>
            <person name="Paul Ross R."/>
            <person name="Yang R."/>
            <person name="Briner A.E."/>
            <person name="Felis G.E."/>
            <person name="de Vos W.M."/>
            <person name="Barrangou R."/>
            <person name="Klaenhammer T.R."/>
            <person name="Caufield P.W."/>
            <person name="Cui Y."/>
            <person name="Zhang H."/>
            <person name="O'Toole P.W."/>
        </authorList>
    </citation>
    <scope>NUCLEOTIDE SEQUENCE [LARGE SCALE GENOMIC DNA]</scope>
    <source>
        <strain evidence="7 8">DSM 22697</strain>
    </source>
</reference>
<organism evidence="7 8">
    <name type="scientific">Lacticaseibacillus camelliae DSM 22697 = JCM 13995</name>
    <dbReference type="NCBI Taxonomy" id="1423730"/>
    <lineage>
        <taxon>Bacteria</taxon>
        <taxon>Bacillati</taxon>
        <taxon>Bacillota</taxon>
        <taxon>Bacilli</taxon>
        <taxon>Lactobacillales</taxon>
        <taxon>Lactobacillaceae</taxon>
        <taxon>Lacticaseibacillus</taxon>
    </lineage>
</organism>
<evidence type="ECO:0000256" key="2">
    <source>
        <dbReference type="ARBA" id="ARBA00022475"/>
    </source>
</evidence>
<keyword evidence="3 6" id="KW-0812">Transmembrane</keyword>
<dbReference type="Proteomes" id="UP000050865">
    <property type="component" value="Unassembled WGS sequence"/>
</dbReference>
<evidence type="ECO:0000256" key="6">
    <source>
        <dbReference type="SAM" id="Phobius"/>
    </source>
</evidence>
<feature type="transmembrane region" description="Helical" evidence="6">
    <location>
        <begin position="390"/>
        <end position="412"/>
    </location>
</feature>
<evidence type="ECO:0000256" key="5">
    <source>
        <dbReference type="ARBA" id="ARBA00023136"/>
    </source>
</evidence>
<evidence type="ECO:0000256" key="1">
    <source>
        <dbReference type="ARBA" id="ARBA00004651"/>
    </source>
</evidence>
<keyword evidence="8" id="KW-1185">Reference proteome</keyword>
<comment type="subcellular location">
    <subcellularLocation>
        <location evidence="1">Cell membrane</location>
        <topology evidence="1">Multi-pass membrane protein</topology>
    </subcellularLocation>
</comment>
<feature type="transmembrane region" description="Helical" evidence="6">
    <location>
        <begin position="171"/>
        <end position="190"/>
    </location>
</feature>
<dbReference type="EMBL" id="AYZJ01000059">
    <property type="protein sequence ID" value="KRN21228.1"/>
    <property type="molecule type" value="Genomic_DNA"/>
</dbReference>